<dbReference type="PANTHER" id="PTHR10996">
    <property type="entry name" value="2-HYDROXYACID DEHYDROGENASE-RELATED"/>
    <property type="match status" value="1"/>
</dbReference>
<evidence type="ECO:0000256" key="4">
    <source>
        <dbReference type="ARBA" id="ARBA00052769"/>
    </source>
</evidence>
<keyword evidence="1 9" id="KW-0560">Oxidoreductase</keyword>
<dbReference type="GO" id="GO:0005829">
    <property type="term" value="C:cytosol"/>
    <property type="evidence" value="ECO:0007669"/>
    <property type="project" value="TreeGrafter"/>
</dbReference>
<dbReference type="GO" id="GO:0030267">
    <property type="term" value="F:glyoxylate reductase (NADPH) activity"/>
    <property type="evidence" value="ECO:0007669"/>
    <property type="project" value="UniProtKB-EC"/>
</dbReference>
<accession>A0A386H3N6</accession>
<comment type="catalytic activity">
    <reaction evidence="2">
        <text>(R)-glycerate + NAD(+) = 3-hydroxypyruvate + NADH + H(+)</text>
        <dbReference type="Rhea" id="RHEA:17905"/>
        <dbReference type="ChEBI" id="CHEBI:15378"/>
        <dbReference type="ChEBI" id="CHEBI:16659"/>
        <dbReference type="ChEBI" id="CHEBI:17180"/>
        <dbReference type="ChEBI" id="CHEBI:57540"/>
        <dbReference type="ChEBI" id="CHEBI:57945"/>
        <dbReference type="EC" id="1.1.1.81"/>
    </reaction>
</comment>
<evidence type="ECO:0000256" key="3">
    <source>
        <dbReference type="ARBA" id="ARBA00052239"/>
    </source>
</evidence>
<reference evidence="12 13" key="1">
    <citation type="journal article" date="2019" name="Int. J. Syst. Evol. Microbiol.">
        <title>Clostridium fermenticellae sp. nov., isolated from the mud in a fermentation cellar for the production of the Chinese liquor, baijiu.</title>
        <authorList>
            <person name="Xu P.X."/>
            <person name="Chai L.J."/>
            <person name="Qiu T."/>
            <person name="Zhang X.J."/>
            <person name="Lu Z.M."/>
            <person name="Xiao C."/>
            <person name="Wang S.T."/>
            <person name="Shen C.H."/>
            <person name="Shi J.S."/>
            <person name="Xu Z.H."/>
        </authorList>
    </citation>
    <scope>NUCLEOTIDE SEQUENCE [LARGE SCALE GENOMIC DNA]</scope>
    <source>
        <strain evidence="12 13">JN500901</strain>
    </source>
</reference>
<evidence type="ECO:0000313" key="12">
    <source>
        <dbReference type="EMBL" id="AYD40105.1"/>
    </source>
</evidence>
<dbReference type="InterPro" id="IPR006140">
    <property type="entry name" value="D-isomer_DH_NAD-bd"/>
</dbReference>
<sequence>MNPKVFIAKPVPREVFDYVSENCDCKMWDSDDDIPKDVLFDELRDAEGLLTSGTKIDSELLSHAPNLKVVSNISVGYNNFDLKEMKKRGVLGTNTPYVLDDTVADLIFGLILSSARRIAELDRYVKQGKWNKGDNENLFGIDVHHSVIGIIGMGRIGEKVAKRAKFGFDMDIIYHNRHKKTKIENKLGAKYVELDELLRKSDYIVLMTPLTKETEHMISYNEFNLMKKTSIFINASRGKTVDEAALIDALTCGKIFAAGLDVFTNEPIEKDSHLLKMDNVVTVPHIGSATYRTRLDMAKVASKNLVQVLLGKKPQNIVTELKD</sequence>
<dbReference type="FunFam" id="3.40.50.720:FF:000026">
    <property type="entry name" value="Glyoxylate/hydroxypyruvate reductase B"/>
    <property type="match status" value="1"/>
</dbReference>
<dbReference type="SUPFAM" id="SSF52283">
    <property type="entry name" value="Formate/glycerate dehydrogenase catalytic domain-like"/>
    <property type="match status" value="1"/>
</dbReference>
<evidence type="ECO:0000256" key="5">
    <source>
        <dbReference type="ARBA" id="ARBA00061278"/>
    </source>
</evidence>
<dbReference type="EMBL" id="CP032416">
    <property type="protein sequence ID" value="AYD40105.1"/>
    <property type="molecule type" value="Genomic_DNA"/>
</dbReference>
<dbReference type="KEGG" id="cfer:D4Z93_06070"/>
<dbReference type="Pfam" id="PF00389">
    <property type="entry name" value="2-Hacid_dh"/>
    <property type="match status" value="1"/>
</dbReference>
<keyword evidence="13" id="KW-1185">Reference proteome</keyword>
<evidence type="ECO:0000256" key="8">
    <source>
        <dbReference type="ARBA" id="ARBA00073362"/>
    </source>
</evidence>
<dbReference type="EC" id="1.1.1.79" evidence="6"/>
<dbReference type="OrthoDB" id="9805416at2"/>
<evidence type="ECO:0000256" key="7">
    <source>
        <dbReference type="ARBA" id="ARBA00066674"/>
    </source>
</evidence>
<dbReference type="InterPro" id="IPR006139">
    <property type="entry name" value="D-isomer_2_OHA_DH_cat_dom"/>
</dbReference>
<organism evidence="12 13">
    <name type="scientific">Clostridium fermenticellae</name>
    <dbReference type="NCBI Taxonomy" id="2068654"/>
    <lineage>
        <taxon>Bacteria</taxon>
        <taxon>Bacillati</taxon>
        <taxon>Bacillota</taxon>
        <taxon>Clostridia</taxon>
        <taxon>Eubacteriales</taxon>
        <taxon>Clostridiaceae</taxon>
        <taxon>Clostridium</taxon>
    </lineage>
</organism>
<dbReference type="Proteomes" id="UP000266301">
    <property type="component" value="Chromosome"/>
</dbReference>
<dbReference type="RefSeq" id="WP_119971315.1">
    <property type="nucleotide sequence ID" value="NZ_CP032416.1"/>
</dbReference>
<dbReference type="PANTHER" id="PTHR10996:SF283">
    <property type="entry name" value="GLYOXYLATE_HYDROXYPYRUVATE REDUCTASE B"/>
    <property type="match status" value="1"/>
</dbReference>
<comment type="similarity">
    <text evidence="5">Belongs to the D-isomer specific 2-hydroxyacid dehydrogenase family. GhrB subfamily.</text>
</comment>
<dbReference type="InterPro" id="IPR029752">
    <property type="entry name" value="D-isomer_DH_CS1"/>
</dbReference>
<gene>
    <name evidence="12" type="ORF">D4Z93_06070</name>
</gene>
<evidence type="ECO:0000259" key="10">
    <source>
        <dbReference type="Pfam" id="PF00389"/>
    </source>
</evidence>
<evidence type="ECO:0000313" key="13">
    <source>
        <dbReference type="Proteomes" id="UP000266301"/>
    </source>
</evidence>
<evidence type="ECO:0000256" key="2">
    <source>
        <dbReference type="ARBA" id="ARBA00051801"/>
    </source>
</evidence>
<dbReference type="SUPFAM" id="SSF51735">
    <property type="entry name" value="NAD(P)-binding Rossmann-fold domains"/>
    <property type="match status" value="1"/>
</dbReference>
<dbReference type="GO" id="GO:0051287">
    <property type="term" value="F:NAD binding"/>
    <property type="evidence" value="ECO:0007669"/>
    <property type="project" value="InterPro"/>
</dbReference>
<dbReference type="PROSITE" id="PS00065">
    <property type="entry name" value="D_2_HYDROXYACID_DH_1"/>
    <property type="match status" value="1"/>
</dbReference>
<evidence type="ECO:0000256" key="6">
    <source>
        <dbReference type="ARBA" id="ARBA00066661"/>
    </source>
</evidence>
<dbReference type="EC" id="1.1.1.81" evidence="7"/>
<comment type="catalytic activity">
    <reaction evidence="4">
        <text>glycolate + NADP(+) = glyoxylate + NADPH + H(+)</text>
        <dbReference type="Rhea" id="RHEA:10992"/>
        <dbReference type="ChEBI" id="CHEBI:15378"/>
        <dbReference type="ChEBI" id="CHEBI:29805"/>
        <dbReference type="ChEBI" id="CHEBI:36655"/>
        <dbReference type="ChEBI" id="CHEBI:57783"/>
        <dbReference type="ChEBI" id="CHEBI:58349"/>
        <dbReference type="EC" id="1.1.1.79"/>
    </reaction>
</comment>
<feature type="domain" description="D-isomer specific 2-hydroxyacid dehydrogenase catalytic" evidence="10">
    <location>
        <begin position="5"/>
        <end position="318"/>
    </location>
</feature>
<feature type="domain" description="D-isomer specific 2-hydroxyacid dehydrogenase NAD-binding" evidence="11">
    <location>
        <begin position="108"/>
        <end position="287"/>
    </location>
</feature>
<comment type="catalytic activity">
    <reaction evidence="3">
        <text>(R)-glycerate + NADP(+) = 3-hydroxypyruvate + NADPH + H(+)</text>
        <dbReference type="Rhea" id="RHEA:18657"/>
        <dbReference type="ChEBI" id="CHEBI:15378"/>
        <dbReference type="ChEBI" id="CHEBI:16659"/>
        <dbReference type="ChEBI" id="CHEBI:17180"/>
        <dbReference type="ChEBI" id="CHEBI:57783"/>
        <dbReference type="ChEBI" id="CHEBI:58349"/>
        <dbReference type="EC" id="1.1.1.81"/>
    </reaction>
</comment>
<evidence type="ECO:0000256" key="9">
    <source>
        <dbReference type="RuleBase" id="RU003719"/>
    </source>
</evidence>
<evidence type="ECO:0000259" key="11">
    <source>
        <dbReference type="Pfam" id="PF02826"/>
    </source>
</evidence>
<dbReference type="InterPro" id="IPR036291">
    <property type="entry name" value="NAD(P)-bd_dom_sf"/>
</dbReference>
<dbReference type="Pfam" id="PF02826">
    <property type="entry name" value="2-Hacid_dh_C"/>
    <property type="match status" value="1"/>
</dbReference>
<evidence type="ECO:0000256" key="1">
    <source>
        <dbReference type="ARBA" id="ARBA00023002"/>
    </source>
</evidence>
<name>A0A386H3N6_9CLOT</name>
<dbReference type="AlphaFoldDB" id="A0A386H3N6"/>
<protein>
    <recommendedName>
        <fullName evidence="8">Glyoxylate/hydroxypyruvate reductase B</fullName>
        <ecNumber evidence="6">1.1.1.79</ecNumber>
        <ecNumber evidence="7">1.1.1.81</ecNumber>
    </recommendedName>
</protein>
<dbReference type="GO" id="GO:0016618">
    <property type="term" value="F:hydroxypyruvate reductase [NAD(P)H] activity"/>
    <property type="evidence" value="ECO:0007669"/>
    <property type="project" value="UniProtKB-EC"/>
</dbReference>
<dbReference type="CDD" id="cd05301">
    <property type="entry name" value="GDH"/>
    <property type="match status" value="1"/>
</dbReference>
<dbReference type="Gene3D" id="3.40.50.720">
    <property type="entry name" value="NAD(P)-binding Rossmann-like Domain"/>
    <property type="match status" value="2"/>
</dbReference>
<proteinExistence type="inferred from homology"/>
<dbReference type="InterPro" id="IPR050223">
    <property type="entry name" value="D-isomer_2-hydroxyacid_DH"/>
</dbReference>